<feature type="compositionally biased region" description="Polar residues" evidence="1">
    <location>
        <begin position="562"/>
        <end position="579"/>
    </location>
</feature>
<feature type="compositionally biased region" description="Acidic residues" evidence="1">
    <location>
        <begin position="583"/>
        <end position="597"/>
    </location>
</feature>
<feature type="region of interest" description="Disordered" evidence="1">
    <location>
        <begin position="556"/>
        <end position="597"/>
    </location>
</feature>
<organism evidence="2 3">
    <name type="scientific">Ranitomeya imitator</name>
    <name type="common">mimic poison frog</name>
    <dbReference type="NCBI Taxonomy" id="111125"/>
    <lineage>
        <taxon>Eukaryota</taxon>
        <taxon>Metazoa</taxon>
        <taxon>Chordata</taxon>
        <taxon>Craniata</taxon>
        <taxon>Vertebrata</taxon>
        <taxon>Euteleostomi</taxon>
        <taxon>Amphibia</taxon>
        <taxon>Batrachia</taxon>
        <taxon>Anura</taxon>
        <taxon>Neobatrachia</taxon>
        <taxon>Hyloidea</taxon>
        <taxon>Dendrobatidae</taxon>
        <taxon>Dendrobatinae</taxon>
        <taxon>Ranitomeya</taxon>
    </lineage>
</organism>
<feature type="region of interest" description="Disordered" evidence="1">
    <location>
        <begin position="1"/>
        <end position="31"/>
    </location>
</feature>
<reference evidence="2" key="1">
    <citation type="submission" date="2023-07" db="EMBL/GenBank/DDBJ databases">
        <authorList>
            <person name="Stuckert A."/>
        </authorList>
    </citation>
    <scope>NUCLEOTIDE SEQUENCE</scope>
</reference>
<keyword evidence="3" id="KW-1185">Reference proteome</keyword>
<name>A0ABN9LWJ3_9NEOB</name>
<proteinExistence type="predicted"/>
<dbReference type="PANTHER" id="PTHR47306:SF2">
    <property type="entry name" value="CORE-BINDING (CB) DOMAIN-CONTAINING PROTEIN"/>
    <property type="match status" value="1"/>
</dbReference>
<feature type="compositionally biased region" description="Basic and acidic residues" evidence="1">
    <location>
        <begin position="1"/>
        <end position="13"/>
    </location>
</feature>
<feature type="compositionally biased region" description="Polar residues" evidence="1">
    <location>
        <begin position="162"/>
        <end position="183"/>
    </location>
</feature>
<evidence type="ECO:0000256" key="1">
    <source>
        <dbReference type="SAM" id="MobiDB-lite"/>
    </source>
</evidence>
<dbReference type="SUPFAM" id="SSF56349">
    <property type="entry name" value="DNA breaking-rejoining enzymes"/>
    <property type="match status" value="1"/>
</dbReference>
<sequence>MQEECREADAGGRDRHRNVPSHLATLQRKHSTDTIRIAAPRRCFTFALRESCHTDRSPATNDPEVFSPPVTRVNIGLSRMPMTCPICHRVTTILAKHLRRRCGKFDTDDQRKATLATARQNLMKIASKRGTINYEDIMSLGSLENWVPFLENRGFLVLNKPTARTPQDAETQTPSTSTEQAPTEESPAPMEQDRERNFQASLRMLQESPTVSAHGVAGSPAPMDPEDFGDRLENDEPIGTNPVTATLLIQSKLLKMCLRRYLPPVRTRDKHLWTCLPVRTQVKHLWISQKKRVTLQQWKMRMKRVPVPWIREHRSVTKDIQTRLSKGISKEVVVKRYKALNTLTMTAAEAQKILDVAKSEFLKCLRKIRAGSKAKEHQLQILNYLECLLVLKHGQRPEVIQHMTVSEWKERVHHQYKGEDFVAIGVKEHKTSTQQVASFVLTPTEEEWFNVYFTHVRPVLSSTDNSEDPFFVSTTGKAIYNVTNDMNRLHRKYNLPLVTSQMVRKLLETWTNSRYTDVQQRLVARYLAHSNITADRSYREKNMDDICHPYKILMEAREESQEPTASTSRAAEQSTSGRIDQTADSELDSDEEYSSAR</sequence>
<gene>
    <name evidence="2" type="ORF">RIMI_LOCUS14009234</name>
</gene>
<evidence type="ECO:0000313" key="3">
    <source>
        <dbReference type="Proteomes" id="UP001176940"/>
    </source>
</evidence>
<dbReference type="PANTHER" id="PTHR47306">
    <property type="entry name" value="SI:CH211-178J18.4-RELATED"/>
    <property type="match status" value="1"/>
</dbReference>
<comment type="caution">
    <text evidence="2">The sequence shown here is derived from an EMBL/GenBank/DDBJ whole genome shotgun (WGS) entry which is preliminary data.</text>
</comment>
<dbReference type="EMBL" id="CAUEEQ010035484">
    <property type="protein sequence ID" value="CAJ0952704.1"/>
    <property type="molecule type" value="Genomic_DNA"/>
</dbReference>
<protein>
    <submittedName>
        <fullName evidence="2">Uncharacterized protein</fullName>
    </submittedName>
</protein>
<dbReference type="InterPro" id="IPR011010">
    <property type="entry name" value="DNA_brk_join_enz"/>
</dbReference>
<dbReference type="Proteomes" id="UP001176940">
    <property type="component" value="Unassembled WGS sequence"/>
</dbReference>
<feature type="region of interest" description="Disordered" evidence="1">
    <location>
        <begin position="162"/>
        <end position="193"/>
    </location>
</feature>
<accession>A0ABN9LWJ3</accession>
<evidence type="ECO:0000313" key="2">
    <source>
        <dbReference type="EMBL" id="CAJ0952704.1"/>
    </source>
</evidence>